<protein>
    <submittedName>
        <fullName evidence="7">Dipeptide ABC transporter ATP-binding protein</fullName>
    </submittedName>
</protein>
<dbReference type="InterPro" id="IPR050319">
    <property type="entry name" value="ABC_transp_ATP-bind"/>
</dbReference>
<dbReference type="Proteomes" id="UP001595613">
    <property type="component" value="Unassembled WGS sequence"/>
</dbReference>
<keyword evidence="8" id="KW-1185">Reference proteome</keyword>
<evidence type="ECO:0000256" key="2">
    <source>
        <dbReference type="ARBA" id="ARBA00005417"/>
    </source>
</evidence>
<reference evidence="8" key="1">
    <citation type="journal article" date="2019" name="Int. J. Syst. Evol. Microbiol.">
        <title>The Global Catalogue of Microorganisms (GCM) 10K type strain sequencing project: providing services to taxonomists for standard genome sequencing and annotation.</title>
        <authorList>
            <consortium name="The Broad Institute Genomics Platform"/>
            <consortium name="The Broad Institute Genome Sequencing Center for Infectious Disease"/>
            <person name="Wu L."/>
            <person name="Ma J."/>
        </authorList>
    </citation>
    <scope>NUCLEOTIDE SEQUENCE [LARGE SCALE GENOMIC DNA]</scope>
    <source>
        <strain evidence="8">KCTC 42281</strain>
    </source>
</reference>
<sequence length="542" mass="58578">MNFAAPILDIPALEVRDLVVSYGRGHRSQRAVHGVSFRLERGETLAIVGESGSGKTTTAQSIIGLLSGGRIEGGQVLLNGGDIARWSDRQLDGLRGSRIGLVPQDPGSSLNPIRTIGSQLGEMFRIHRQPLGKAEIRERVLGLLEKVGLSAPELRYDQYPHQLSGGMRQRVLIAMAIALEPELIIADEPTSALDVTVQKHILDLIDALKAQSGSSVLLVTHDLGVAADRADAIVVMQGGRIVEAGRTRTILAAPESAYTRKLLADAPAFFAPPPRALRAGSDDIVVVEELRKDFHTAGRAEPLRAVDALSFRVARGSTHAIVGESGSGKTTAIRMVTGFEKPTSGRVVVGGQEVTAIAGEARRQFRRTVQLVYQNPYSSLDPRQSIFAIVEEPLLNFEAVSAAERRRRVEDMIGRVGLPAAVLERRPSALSGGQRQRVAIARALILRPEILVLDEAVSALDVTVQARILELLARLQEEFGLTYIFVSHDLAVVRQIADTVSVMQGGREVERGGVEEVFGNPRHAYTKELIASIPGRRQAAAF</sequence>
<evidence type="ECO:0000256" key="1">
    <source>
        <dbReference type="ARBA" id="ARBA00004417"/>
    </source>
</evidence>
<feature type="domain" description="ABC transporter" evidence="6">
    <location>
        <begin position="13"/>
        <end position="263"/>
    </location>
</feature>
<dbReference type="PROSITE" id="PS00211">
    <property type="entry name" value="ABC_TRANSPORTER_1"/>
    <property type="match status" value="2"/>
</dbReference>
<name>A0ABV7X225_9HYPH</name>
<dbReference type="NCBIfam" id="NF007739">
    <property type="entry name" value="PRK10419.1"/>
    <property type="match status" value="2"/>
</dbReference>
<dbReference type="NCBIfam" id="NF008453">
    <property type="entry name" value="PRK11308.1"/>
    <property type="match status" value="2"/>
</dbReference>
<evidence type="ECO:0000256" key="5">
    <source>
        <dbReference type="ARBA" id="ARBA00022840"/>
    </source>
</evidence>
<evidence type="ECO:0000256" key="3">
    <source>
        <dbReference type="ARBA" id="ARBA00022448"/>
    </source>
</evidence>
<evidence type="ECO:0000256" key="4">
    <source>
        <dbReference type="ARBA" id="ARBA00022741"/>
    </source>
</evidence>
<dbReference type="SUPFAM" id="SSF52540">
    <property type="entry name" value="P-loop containing nucleoside triphosphate hydrolases"/>
    <property type="match status" value="2"/>
</dbReference>
<dbReference type="InterPro" id="IPR003439">
    <property type="entry name" value="ABC_transporter-like_ATP-bd"/>
</dbReference>
<comment type="caution">
    <text evidence="7">The sequence shown here is derived from an EMBL/GenBank/DDBJ whole genome shotgun (WGS) entry which is preliminary data.</text>
</comment>
<dbReference type="Gene3D" id="3.40.50.300">
    <property type="entry name" value="P-loop containing nucleotide triphosphate hydrolases"/>
    <property type="match status" value="2"/>
</dbReference>
<dbReference type="PANTHER" id="PTHR43776:SF7">
    <property type="entry name" value="D,D-DIPEPTIDE TRANSPORT ATP-BINDING PROTEIN DDPF-RELATED"/>
    <property type="match status" value="1"/>
</dbReference>
<dbReference type="InterPro" id="IPR013563">
    <property type="entry name" value="Oligopep_ABC_C"/>
</dbReference>
<dbReference type="PROSITE" id="PS50893">
    <property type="entry name" value="ABC_TRANSPORTER_2"/>
    <property type="match status" value="2"/>
</dbReference>
<dbReference type="CDD" id="cd03257">
    <property type="entry name" value="ABC_NikE_OppD_transporters"/>
    <property type="match status" value="2"/>
</dbReference>
<keyword evidence="3" id="KW-0813">Transport</keyword>
<comment type="similarity">
    <text evidence="2">Belongs to the ABC transporter superfamily.</text>
</comment>
<accession>A0ABV7X225</accession>
<dbReference type="InterPro" id="IPR017871">
    <property type="entry name" value="ABC_transporter-like_CS"/>
</dbReference>
<proteinExistence type="inferred from homology"/>
<dbReference type="InterPro" id="IPR003593">
    <property type="entry name" value="AAA+_ATPase"/>
</dbReference>
<comment type="subcellular location">
    <subcellularLocation>
        <location evidence="1">Cell inner membrane</location>
        <topology evidence="1">Peripheral membrane protein</topology>
    </subcellularLocation>
</comment>
<keyword evidence="4" id="KW-0547">Nucleotide-binding</keyword>
<dbReference type="InterPro" id="IPR027417">
    <property type="entry name" value="P-loop_NTPase"/>
</dbReference>
<organism evidence="7 8">
    <name type="scientific">Devosia honganensis</name>
    <dbReference type="NCBI Taxonomy" id="1610527"/>
    <lineage>
        <taxon>Bacteria</taxon>
        <taxon>Pseudomonadati</taxon>
        <taxon>Pseudomonadota</taxon>
        <taxon>Alphaproteobacteria</taxon>
        <taxon>Hyphomicrobiales</taxon>
        <taxon>Devosiaceae</taxon>
        <taxon>Devosia</taxon>
    </lineage>
</organism>
<feature type="domain" description="ABC transporter" evidence="6">
    <location>
        <begin position="285"/>
        <end position="530"/>
    </location>
</feature>
<gene>
    <name evidence="7" type="ORF">ACFOOL_12600</name>
</gene>
<dbReference type="PANTHER" id="PTHR43776">
    <property type="entry name" value="TRANSPORT ATP-BINDING PROTEIN"/>
    <property type="match status" value="1"/>
</dbReference>
<dbReference type="Pfam" id="PF00005">
    <property type="entry name" value="ABC_tran"/>
    <property type="match status" value="2"/>
</dbReference>
<evidence type="ECO:0000313" key="8">
    <source>
        <dbReference type="Proteomes" id="UP001595613"/>
    </source>
</evidence>
<keyword evidence="5 7" id="KW-0067">ATP-binding</keyword>
<dbReference type="SMART" id="SM00382">
    <property type="entry name" value="AAA"/>
    <property type="match status" value="2"/>
</dbReference>
<dbReference type="EMBL" id="JBHRYD010000010">
    <property type="protein sequence ID" value="MFC3705596.1"/>
    <property type="molecule type" value="Genomic_DNA"/>
</dbReference>
<evidence type="ECO:0000259" key="6">
    <source>
        <dbReference type="PROSITE" id="PS50893"/>
    </source>
</evidence>
<dbReference type="GO" id="GO:0005524">
    <property type="term" value="F:ATP binding"/>
    <property type="evidence" value="ECO:0007669"/>
    <property type="project" value="UniProtKB-KW"/>
</dbReference>
<evidence type="ECO:0000313" key="7">
    <source>
        <dbReference type="EMBL" id="MFC3705596.1"/>
    </source>
</evidence>
<dbReference type="Pfam" id="PF08352">
    <property type="entry name" value="oligo_HPY"/>
    <property type="match status" value="1"/>
</dbReference>
<dbReference type="RefSeq" id="WP_380097460.1">
    <property type="nucleotide sequence ID" value="NZ_JBHRYD010000010.1"/>
</dbReference>